<keyword evidence="3 8" id="KW-0694">RNA-binding</keyword>
<comment type="similarity">
    <text evidence="1 8">Belongs to the bacterial ribosomal protein bS6 family.</text>
</comment>
<dbReference type="NCBIfam" id="TIGR00166">
    <property type="entry name" value="S6"/>
    <property type="match status" value="1"/>
</dbReference>
<dbReference type="InterPro" id="IPR020815">
    <property type="entry name" value="Ribosomal_bS6_CS"/>
</dbReference>
<comment type="function">
    <text evidence="6 8">Binds together with bS18 to 16S ribosomal RNA.</text>
</comment>
<dbReference type="EMBL" id="JBHUIO010000005">
    <property type="protein sequence ID" value="MFD2170617.1"/>
    <property type="molecule type" value="Genomic_DNA"/>
</dbReference>
<name>A0ABW4ZXG7_9BACL</name>
<protein>
    <recommendedName>
        <fullName evidence="7 8">Small ribosomal subunit protein bS6</fullName>
    </recommendedName>
</protein>
<organism evidence="9 10">
    <name type="scientific">Tumebacillus lipolyticus</name>
    <dbReference type="NCBI Taxonomy" id="1280370"/>
    <lineage>
        <taxon>Bacteria</taxon>
        <taxon>Bacillati</taxon>
        <taxon>Bacillota</taxon>
        <taxon>Bacilli</taxon>
        <taxon>Bacillales</taxon>
        <taxon>Alicyclobacillaceae</taxon>
        <taxon>Tumebacillus</taxon>
    </lineage>
</organism>
<dbReference type="SUPFAM" id="SSF54995">
    <property type="entry name" value="Ribosomal protein S6"/>
    <property type="match status" value="1"/>
</dbReference>
<dbReference type="InterPro" id="IPR020814">
    <property type="entry name" value="Ribosomal_S6_plastid/chlpt"/>
</dbReference>
<accession>A0ABW4ZXG7</accession>
<keyword evidence="2 8" id="KW-0699">rRNA-binding</keyword>
<comment type="caution">
    <text evidence="9">The sequence shown here is derived from an EMBL/GenBank/DDBJ whole genome shotgun (WGS) entry which is preliminary data.</text>
</comment>
<dbReference type="HAMAP" id="MF_00360">
    <property type="entry name" value="Ribosomal_bS6"/>
    <property type="match status" value="1"/>
</dbReference>
<evidence type="ECO:0000313" key="9">
    <source>
        <dbReference type="EMBL" id="MFD2170617.1"/>
    </source>
</evidence>
<dbReference type="PANTHER" id="PTHR21011">
    <property type="entry name" value="MITOCHONDRIAL 28S RIBOSOMAL PROTEIN S6"/>
    <property type="match status" value="1"/>
</dbReference>
<dbReference type="InterPro" id="IPR014717">
    <property type="entry name" value="Transl_elong_EF1B/ribsomal_bS6"/>
</dbReference>
<dbReference type="InterPro" id="IPR035980">
    <property type="entry name" value="Ribosomal_bS6_sf"/>
</dbReference>
<evidence type="ECO:0000256" key="7">
    <source>
        <dbReference type="ARBA" id="ARBA00035294"/>
    </source>
</evidence>
<dbReference type="GO" id="GO:0005840">
    <property type="term" value="C:ribosome"/>
    <property type="evidence" value="ECO:0007669"/>
    <property type="project" value="UniProtKB-KW"/>
</dbReference>
<sequence>MRQYETMYVLLPDLDQEETNKLVTKFQRVVTENGGEIIQLQEIGKRRLAYEIAGVREGYYVLMTYQGSTMIAKELERMFAISDGVLRDLIIRIG</sequence>
<gene>
    <name evidence="8 9" type="primary">rpsF</name>
    <name evidence="9" type="ORF">ACFSOY_11450</name>
</gene>
<dbReference type="CDD" id="cd00473">
    <property type="entry name" value="bS6"/>
    <property type="match status" value="1"/>
</dbReference>
<keyword evidence="5 8" id="KW-0687">Ribonucleoprotein</keyword>
<dbReference type="InterPro" id="IPR000529">
    <property type="entry name" value="Ribosomal_bS6"/>
</dbReference>
<dbReference type="Pfam" id="PF01250">
    <property type="entry name" value="Ribosomal_S6"/>
    <property type="match status" value="1"/>
</dbReference>
<keyword evidence="10" id="KW-1185">Reference proteome</keyword>
<reference evidence="10" key="1">
    <citation type="journal article" date="2019" name="Int. J. Syst. Evol. Microbiol.">
        <title>The Global Catalogue of Microorganisms (GCM) 10K type strain sequencing project: providing services to taxonomists for standard genome sequencing and annotation.</title>
        <authorList>
            <consortium name="The Broad Institute Genomics Platform"/>
            <consortium name="The Broad Institute Genome Sequencing Center for Infectious Disease"/>
            <person name="Wu L."/>
            <person name="Ma J."/>
        </authorList>
    </citation>
    <scope>NUCLEOTIDE SEQUENCE [LARGE SCALE GENOMIC DNA]</scope>
    <source>
        <strain evidence="10">CGMCC 1.13574</strain>
    </source>
</reference>
<evidence type="ECO:0000256" key="4">
    <source>
        <dbReference type="ARBA" id="ARBA00022980"/>
    </source>
</evidence>
<evidence type="ECO:0000256" key="6">
    <source>
        <dbReference type="ARBA" id="ARBA00035104"/>
    </source>
</evidence>
<evidence type="ECO:0000256" key="2">
    <source>
        <dbReference type="ARBA" id="ARBA00022730"/>
    </source>
</evidence>
<dbReference type="PROSITE" id="PS01048">
    <property type="entry name" value="RIBOSOMAL_S6"/>
    <property type="match status" value="1"/>
</dbReference>
<dbReference type="Proteomes" id="UP001597343">
    <property type="component" value="Unassembled WGS sequence"/>
</dbReference>
<keyword evidence="4 8" id="KW-0689">Ribosomal protein</keyword>
<dbReference type="PANTHER" id="PTHR21011:SF1">
    <property type="entry name" value="SMALL RIBOSOMAL SUBUNIT PROTEIN BS6M"/>
    <property type="match status" value="1"/>
</dbReference>
<evidence type="ECO:0000256" key="3">
    <source>
        <dbReference type="ARBA" id="ARBA00022884"/>
    </source>
</evidence>
<evidence type="ECO:0000256" key="8">
    <source>
        <dbReference type="HAMAP-Rule" id="MF_00360"/>
    </source>
</evidence>
<evidence type="ECO:0000256" key="1">
    <source>
        <dbReference type="ARBA" id="ARBA00009512"/>
    </source>
</evidence>
<proteinExistence type="inferred from homology"/>
<evidence type="ECO:0000313" key="10">
    <source>
        <dbReference type="Proteomes" id="UP001597343"/>
    </source>
</evidence>
<evidence type="ECO:0000256" key="5">
    <source>
        <dbReference type="ARBA" id="ARBA00023274"/>
    </source>
</evidence>
<dbReference type="Gene3D" id="3.30.70.60">
    <property type="match status" value="1"/>
</dbReference>
<dbReference type="RefSeq" id="WP_386046692.1">
    <property type="nucleotide sequence ID" value="NZ_JBHUIO010000005.1"/>
</dbReference>